<reference evidence="3" key="1">
    <citation type="submission" date="2020-08" db="EMBL/GenBank/DDBJ databases">
        <title>Multicomponent nature underlies the extraordinary mechanical properties of spider dragline silk.</title>
        <authorList>
            <person name="Kono N."/>
            <person name="Nakamura H."/>
            <person name="Mori M."/>
            <person name="Yoshida Y."/>
            <person name="Ohtoshi R."/>
            <person name="Malay A.D."/>
            <person name="Moran D.A.P."/>
            <person name="Tomita M."/>
            <person name="Numata K."/>
            <person name="Arakawa K."/>
        </authorList>
    </citation>
    <scope>NUCLEOTIDE SEQUENCE</scope>
</reference>
<feature type="domain" description="Integrase catalytic" evidence="2">
    <location>
        <begin position="1"/>
        <end position="155"/>
    </location>
</feature>
<organism evidence="3 4">
    <name type="scientific">Trichonephila inaurata madagascariensis</name>
    <dbReference type="NCBI Taxonomy" id="2747483"/>
    <lineage>
        <taxon>Eukaryota</taxon>
        <taxon>Metazoa</taxon>
        <taxon>Ecdysozoa</taxon>
        <taxon>Arthropoda</taxon>
        <taxon>Chelicerata</taxon>
        <taxon>Arachnida</taxon>
        <taxon>Araneae</taxon>
        <taxon>Araneomorphae</taxon>
        <taxon>Entelegynae</taxon>
        <taxon>Araneoidea</taxon>
        <taxon>Nephilidae</taxon>
        <taxon>Trichonephila</taxon>
        <taxon>Trichonephila inaurata</taxon>
    </lineage>
</organism>
<dbReference type="EMBL" id="BMAV01022495">
    <property type="protein sequence ID" value="GFY77532.1"/>
    <property type="molecule type" value="Genomic_DNA"/>
</dbReference>
<dbReference type="Proteomes" id="UP000886998">
    <property type="component" value="Unassembled WGS sequence"/>
</dbReference>
<evidence type="ECO:0000313" key="3">
    <source>
        <dbReference type="EMBL" id="GFY77532.1"/>
    </source>
</evidence>
<feature type="region of interest" description="Disordered" evidence="1">
    <location>
        <begin position="246"/>
        <end position="269"/>
    </location>
</feature>
<keyword evidence="4" id="KW-1185">Reference proteome</keyword>
<dbReference type="OrthoDB" id="6432497at2759"/>
<accession>A0A8X6YTA0</accession>
<gene>
    <name evidence="3" type="ORF">TNIN_455571</name>
</gene>
<dbReference type="PROSITE" id="PS50994">
    <property type="entry name" value="INTEGRASE"/>
    <property type="match status" value="1"/>
</dbReference>
<protein>
    <submittedName>
        <fullName evidence="3">Integrase catalytic domain-containing protein</fullName>
    </submittedName>
</protein>
<dbReference type="Pfam" id="PF00665">
    <property type="entry name" value="rve"/>
    <property type="match status" value="1"/>
</dbReference>
<dbReference type="PANTHER" id="PTHR38681">
    <property type="entry name" value="RETROVIRUS-RELATED POL POLYPROTEIN FROM TRANSPOSON 412-LIKE PROTEIN-RELATED"/>
    <property type="match status" value="1"/>
</dbReference>
<evidence type="ECO:0000256" key="1">
    <source>
        <dbReference type="SAM" id="MobiDB-lite"/>
    </source>
</evidence>
<proteinExistence type="predicted"/>
<dbReference type="AlphaFoldDB" id="A0A8X6YTA0"/>
<dbReference type="PANTHER" id="PTHR38681:SF1">
    <property type="entry name" value="RETROVIRUS-RELATED POL POLYPROTEIN FROM TRANSPOSON 412-LIKE PROTEIN"/>
    <property type="match status" value="1"/>
</dbReference>
<sequence>MFNHVHIDLVGPFPPSDGFTFLLTCIDRYTRWPEVIPVSDISDETVAKSFITNWISRFGVPAIITTDQGGQFQSRLLYSLKQMLEIRRIRTTPYHSSSNESLPVVLLGLRACIKEDLNASYAEMVVGKTIVLPREFFEPSSQTPTDPSEFLLRLRETFRTLKTTPASCHLSTSCFVHTALKTCSHVFVRVEGLKPSLTAHYQGPFEVLSRTNKHFTIKINDRTSMISIDRLKPAFLLNDTDSTKEPFPVQKSNHPVVLPPRLDQNMPIPVTTRSGRKVRFNPKYL</sequence>
<evidence type="ECO:0000313" key="4">
    <source>
        <dbReference type="Proteomes" id="UP000886998"/>
    </source>
</evidence>
<dbReference type="InterPro" id="IPR036397">
    <property type="entry name" value="RNaseH_sf"/>
</dbReference>
<dbReference type="GO" id="GO:0003676">
    <property type="term" value="F:nucleic acid binding"/>
    <property type="evidence" value="ECO:0007669"/>
    <property type="project" value="InterPro"/>
</dbReference>
<evidence type="ECO:0000259" key="2">
    <source>
        <dbReference type="PROSITE" id="PS50994"/>
    </source>
</evidence>
<dbReference type="Gene3D" id="3.30.420.10">
    <property type="entry name" value="Ribonuclease H-like superfamily/Ribonuclease H"/>
    <property type="match status" value="1"/>
</dbReference>
<dbReference type="InterPro" id="IPR001584">
    <property type="entry name" value="Integrase_cat-core"/>
</dbReference>
<name>A0A8X6YTA0_9ARAC</name>
<dbReference type="GO" id="GO:0015074">
    <property type="term" value="P:DNA integration"/>
    <property type="evidence" value="ECO:0007669"/>
    <property type="project" value="InterPro"/>
</dbReference>
<comment type="caution">
    <text evidence="3">The sequence shown here is derived from an EMBL/GenBank/DDBJ whole genome shotgun (WGS) entry which is preliminary data.</text>
</comment>
<dbReference type="InterPro" id="IPR012337">
    <property type="entry name" value="RNaseH-like_sf"/>
</dbReference>
<dbReference type="SUPFAM" id="SSF53098">
    <property type="entry name" value="Ribonuclease H-like"/>
    <property type="match status" value="1"/>
</dbReference>